<reference evidence="1 2" key="1">
    <citation type="journal article" date="2019" name="Commun. Biol.">
        <title>The bagworm genome reveals a unique fibroin gene that provides high tensile strength.</title>
        <authorList>
            <person name="Kono N."/>
            <person name="Nakamura H."/>
            <person name="Ohtoshi R."/>
            <person name="Tomita M."/>
            <person name="Numata K."/>
            <person name="Arakawa K."/>
        </authorList>
    </citation>
    <scope>NUCLEOTIDE SEQUENCE [LARGE SCALE GENOMIC DNA]</scope>
</reference>
<protein>
    <submittedName>
        <fullName evidence="1">Uncharacterized protein</fullName>
    </submittedName>
</protein>
<name>A0A4C1Z7D6_EUMVA</name>
<sequence>MHIDINFGSALVIGRASAAEFALKTRNHSGDTPAAAAQSGTAKSAGRPRGLIKCAAGAFCAIKFAARAARLQSIKYSGAFKTLCLCDAAPGLINCSGTLR</sequence>
<dbReference type="Proteomes" id="UP000299102">
    <property type="component" value="Unassembled WGS sequence"/>
</dbReference>
<accession>A0A4C1Z7D6</accession>
<evidence type="ECO:0000313" key="2">
    <source>
        <dbReference type="Proteomes" id="UP000299102"/>
    </source>
</evidence>
<dbReference type="EMBL" id="BGZK01001599">
    <property type="protein sequence ID" value="GBP83014.1"/>
    <property type="molecule type" value="Genomic_DNA"/>
</dbReference>
<organism evidence="1 2">
    <name type="scientific">Eumeta variegata</name>
    <name type="common">Bagworm moth</name>
    <name type="synonym">Eumeta japonica</name>
    <dbReference type="NCBI Taxonomy" id="151549"/>
    <lineage>
        <taxon>Eukaryota</taxon>
        <taxon>Metazoa</taxon>
        <taxon>Ecdysozoa</taxon>
        <taxon>Arthropoda</taxon>
        <taxon>Hexapoda</taxon>
        <taxon>Insecta</taxon>
        <taxon>Pterygota</taxon>
        <taxon>Neoptera</taxon>
        <taxon>Endopterygota</taxon>
        <taxon>Lepidoptera</taxon>
        <taxon>Glossata</taxon>
        <taxon>Ditrysia</taxon>
        <taxon>Tineoidea</taxon>
        <taxon>Psychidae</taxon>
        <taxon>Oiketicinae</taxon>
        <taxon>Eumeta</taxon>
    </lineage>
</organism>
<gene>
    <name evidence="1" type="ORF">EVAR_62324_1</name>
</gene>
<comment type="caution">
    <text evidence="1">The sequence shown here is derived from an EMBL/GenBank/DDBJ whole genome shotgun (WGS) entry which is preliminary data.</text>
</comment>
<proteinExistence type="predicted"/>
<evidence type="ECO:0000313" key="1">
    <source>
        <dbReference type="EMBL" id="GBP83014.1"/>
    </source>
</evidence>
<dbReference type="AlphaFoldDB" id="A0A4C1Z7D6"/>
<keyword evidence="2" id="KW-1185">Reference proteome</keyword>